<comment type="caution">
    <text evidence="2">The sequence shown here is derived from an EMBL/GenBank/DDBJ whole genome shotgun (WGS) entry which is preliminary data.</text>
</comment>
<dbReference type="SUPFAM" id="SSF53756">
    <property type="entry name" value="UDP-Glycosyltransferase/glycogen phosphorylase"/>
    <property type="match status" value="1"/>
</dbReference>
<dbReference type="EMBL" id="JBEPSM010000001">
    <property type="protein sequence ID" value="MET4632600.1"/>
    <property type="molecule type" value="Genomic_DNA"/>
</dbReference>
<evidence type="ECO:0000259" key="1">
    <source>
        <dbReference type="Pfam" id="PF13439"/>
    </source>
</evidence>
<evidence type="ECO:0000313" key="2">
    <source>
        <dbReference type="EMBL" id="MET4632600.1"/>
    </source>
</evidence>
<accession>A0ABV2QUF0</accession>
<sequence length="359" mass="37961">MAKRKYLFYTRSLAGGGGAERVWALLASHFASQGDEVVLVVDGAGDDATPLDPAVRLEILKPGNRANIARLARLLRHFKPDVALSALSGNATKLALAKVVSGSRVPLVVSFHGFQEYRTGKLSAAAYYGMPILTKLCSRIVCVSETLKTVMIDRWGAEAGKTVRIYNPVPLPPTEVDAGSLAARPPAVVAVGRLSREKGFGDLIEAFARVATHHATLTIAGEGPERGALEALIREHDLGWKVNLVGYTDPAPLYAEARLCVIPSRTEAFGMVAVEALGAGLPVVATACAGPREILQGDTFGKIVPIGDTRSMAHAIDAALADPGDPAPRIARAKLFSSEAGFAAWQALLDEIVREGRGD</sequence>
<organism evidence="2 3">
    <name type="scientific">Kaistia defluvii</name>
    <dbReference type="NCBI Taxonomy" id="410841"/>
    <lineage>
        <taxon>Bacteria</taxon>
        <taxon>Pseudomonadati</taxon>
        <taxon>Pseudomonadota</taxon>
        <taxon>Alphaproteobacteria</taxon>
        <taxon>Hyphomicrobiales</taxon>
        <taxon>Kaistiaceae</taxon>
        <taxon>Kaistia</taxon>
    </lineage>
</organism>
<dbReference type="InterPro" id="IPR028098">
    <property type="entry name" value="Glyco_trans_4-like_N"/>
</dbReference>
<name>A0ABV2QUF0_9HYPH</name>
<protein>
    <submittedName>
        <fullName evidence="2">Glycosyltransferase involved in cell wall biosynthesis</fullName>
    </submittedName>
</protein>
<dbReference type="Pfam" id="PF13692">
    <property type="entry name" value="Glyco_trans_1_4"/>
    <property type="match status" value="1"/>
</dbReference>
<dbReference type="PANTHER" id="PTHR45947">
    <property type="entry name" value="SULFOQUINOVOSYL TRANSFERASE SQD2"/>
    <property type="match status" value="1"/>
</dbReference>
<evidence type="ECO:0000313" key="3">
    <source>
        <dbReference type="Proteomes" id="UP001549321"/>
    </source>
</evidence>
<dbReference type="Gene3D" id="3.40.50.2000">
    <property type="entry name" value="Glycogen Phosphorylase B"/>
    <property type="match status" value="2"/>
</dbReference>
<dbReference type="RefSeq" id="WP_354548521.1">
    <property type="nucleotide sequence ID" value="NZ_JBEPSM010000001.1"/>
</dbReference>
<dbReference type="Proteomes" id="UP001549321">
    <property type="component" value="Unassembled WGS sequence"/>
</dbReference>
<gene>
    <name evidence="2" type="ORF">ABIE08_000513</name>
</gene>
<dbReference type="InterPro" id="IPR050194">
    <property type="entry name" value="Glycosyltransferase_grp1"/>
</dbReference>
<reference evidence="2 3" key="1">
    <citation type="submission" date="2024-06" db="EMBL/GenBank/DDBJ databases">
        <title>Sorghum-associated microbial communities from plants grown in Nebraska, USA.</title>
        <authorList>
            <person name="Schachtman D."/>
        </authorList>
    </citation>
    <scope>NUCLEOTIDE SEQUENCE [LARGE SCALE GENOMIC DNA]</scope>
    <source>
        <strain evidence="2 3">3207</strain>
    </source>
</reference>
<dbReference type="Pfam" id="PF13439">
    <property type="entry name" value="Glyco_transf_4"/>
    <property type="match status" value="1"/>
</dbReference>
<feature type="domain" description="Glycosyltransferase subfamily 4-like N-terminal" evidence="1">
    <location>
        <begin position="17"/>
        <end position="170"/>
    </location>
</feature>
<dbReference type="PANTHER" id="PTHR45947:SF3">
    <property type="entry name" value="SULFOQUINOVOSYL TRANSFERASE SQD2"/>
    <property type="match status" value="1"/>
</dbReference>
<proteinExistence type="predicted"/>
<keyword evidence="3" id="KW-1185">Reference proteome</keyword>
<dbReference type="CDD" id="cd03811">
    <property type="entry name" value="GT4_GT28_WabH-like"/>
    <property type="match status" value="1"/>
</dbReference>